<dbReference type="AlphaFoldDB" id="A0A830BZL0"/>
<keyword evidence="1" id="KW-1133">Transmembrane helix</keyword>
<keyword evidence="1" id="KW-0472">Membrane</keyword>
<proteinExistence type="predicted"/>
<accession>A0A830BZL0</accession>
<reference evidence="2" key="1">
    <citation type="submission" date="2020-07" db="EMBL/GenBank/DDBJ databases">
        <title>Ethylene signaling mediates host invasion by parasitic plants.</title>
        <authorList>
            <person name="Yoshida S."/>
        </authorList>
    </citation>
    <scope>NUCLEOTIDE SEQUENCE</scope>
    <source>
        <strain evidence="2">Okayama</strain>
    </source>
</reference>
<dbReference type="PANTHER" id="PTHR48436:SF1">
    <property type="entry name" value="2, PUTATIVE-RELATED"/>
    <property type="match status" value="1"/>
</dbReference>
<evidence type="ECO:0000256" key="1">
    <source>
        <dbReference type="SAM" id="Phobius"/>
    </source>
</evidence>
<protein>
    <submittedName>
        <fullName evidence="2">Uncharacterized protein</fullName>
    </submittedName>
</protein>
<sequence length="170" mass="19779">MANYRKDSSEEEALFRSYPYALYFVQSPSTHSHANSTTNITNYDHFTTYQSPDNGGPAHLRHSSSRGSNDSFAKKIKYSQDLDQLLGNVVDQDEEEEEEDELDLYDEKKRGWTQYFSFGYSDSGWWVFVQLSWRFLLSLILAFAVFYVAAKPPAPKVSIKVIYIYIYIYI</sequence>
<comment type="caution">
    <text evidence="2">The sequence shown here is derived from an EMBL/GenBank/DDBJ whole genome shotgun (WGS) entry which is preliminary data.</text>
</comment>
<name>A0A830BZL0_9LAMI</name>
<organism evidence="2 3">
    <name type="scientific">Phtheirospermum japonicum</name>
    <dbReference type="NCBI Taxonomy" id="374723"/>
    <lineage>
        <taxon>Eukaryota</taxon>
        <taxon>Viridiplantae</taxon>
        <taxon>Streptophyta</taxon>
        <taxon>Embryophyta</taxon>
        <taxon>Tracheophyta</taxon>
        <taxon>Spermatophyta</taxon>
        <taxon>Magnoliopsida</taxon>
        <taxon>eudicotyledons</taxon>
        <taxon>Gunneridae</taxon>
        <taxon>Pentapetalae</taxon>
        <taxon>asterids</taxon>
        <taxon>lamiids</taxon>
        <taxon>Lamiales</taxon>
        <taxon>Orobanchaceae</taxon>
        <taxon>Orobanchaceae incertae sedis</taxon>
        <taxon>Phtheirospermum</taxon>
    </lineage>
</organism>
<dbReference type="EMBL" id="BMAC01000267">
    <property type="protein sequence ID" value="GFP92109.1"/>
    <property type="molecule type" value="Genomic_DNA"/>
</dbReference>
<gene>
    <name evidence="2" type="ORF">PHJA_001355000</name>
</gene>
<dbReference type="InterPro" id="IPR055276">
    <property type="entry name" value="NHL41-like"/>
</dbReference>
<dbReference type="OrthoDB" id="777193at2759"/>
<dbReference type="Proteomes" id="UP000653305">
    <property type="component" value="Unassembled WGS sequence"/>
</dbReference>
<feature type="transmembrane region" description="Helical" evidence="1">
    <location>
        <begin position="125"/>
        <end position="150"/>
    </location>
</feature>
<evidence type="ECO:0000313" key="3">
    <source>
        <dbReference type="Proteomes" id="UP000653305"/>
    </source>
</evidence>
<dbReference type="PANTHER" id="PTHR48436">
    <property type="entry name" value="2, PUTATIVE-RELATED"/>
    <property type="match status" value="1"/>
</dbReference>
<evidence type="ECO:0000313" key="2">
    <source>
        <dbReference type="EMBL" id="GFP92109.1"/>
    </source>
</evidence>
<keyword evidence="3" id="KW-1185">Reference proteome</keyword>
<keyword evidence="1" id="KW-0812">Transmembrane</keyword>